<proteinExistence type="predicted"/>
<comment type="caution">
    <text evidence="1">The sequence shown here is derived from an EMBL/GenBank/DDBJ whole genome shotgun (WGS) entry which is preliminary data.</text>
</comment>
<dbReference type="RefSeq" id="WP_127508648.1">
    <property type="nucleotide sequence ID" value="NZ_BJNJ01000049.1"/>
</dbReference>
<name>A0A3S5SWH7_RHIML</name>
<gene>
    <name evidence="1" type="ORF">GHK53_31910</name>
</gene>
<evidence type="ECO:0000313" key="1">
    <source>
        <dbReference type="EMBL" id="MQW37238.1"/>
    </source>
</evidence>
<dbReference type="AlphaFoldDB" id="A0A3S5SWH7"/>
<organism evidence="1 2">
    <name type="scientific">Rhizobium meliloti</name>
    <name type="common">Ensifer meliloti</name>
    <name type="synonym">Sinorhizobium meliloti</name>
    <dbReference type="NCBI Taxonomy" id="382"/>
    <lineage>
        <taxon>Bacteria</taxon>
        <taxon>Pseudomonadati</taxon>
        <taxon>Pseudomonadota</taxon>
        <taxon>Alphaproteobacteria</taxon>
        <taxon>Hyphomicrobiales</taxon>
        <taxon>Rhizobiaceae</taxon>
        <taxon>Sinorhizobium/Ensifer group</taxon>
        <taxon>Sinorhizobium</taxon>
    </lineage>
</organism>
<protein>
    <submittedName>
        <fullName evidence="1">Uncharacterized protein</fullName>
    </submittedName>
</protein>
<evidence type="ECO:0000313" key="2">
    <source>
        <dbReference type="Proteomes" id="UP000429484"/>
    </source>
</evidence>
<accession>A0A3S5SWH7</accession>
<dbReference type="Proteomes" id="UP000429484">
    <property type="component" value="Unassembled WGS sequence"/>
</dbReference>
<dbReference type="EMBL" id="WISR01000255">
    <property type="protein sequence ID" value="MQW37238.1"/>
    <property type="molecule type" value="Genomic_DNA"/>
</dbReference>
<sequence length="61" mass="6895">MTDYSGFEQFETPHRITMVSVHPATEQRHGKAPGSGERINFCNALQQIPHLARERAANGFR</sequence>
<reference evidence="1 2" key="1">
    <citation type="journal article" date="2013" name="Genome Biol.">
        <title>Comparative genomics of the core and accessory genomes of 48 Sinorhizobium strains comprising five genospecies.</title>
        <authorList>
            <person name="Sugawara M."/>
            <person name="Epstein B."/>
            <person name="Badgley B.D."/>
            <person name="Unno T."/>
            <person name="Xu L."/>
            <person name="Reese J."/>
            <person name="Gyaneshwar P."/>
            <person name="Denny R."/>
            <person name="Mudge J."/>
            <person name="Bharti A.K."/>
            <person name="Farmer A.D."/>
            <person name="May G.D."/>
            <person name="Woodward J.E."/>
            <person name="Medigue C."/>
            <person name="Vallenet D."/>
            <person name="Lajus A."/>
            <person name="Rouy Z."/>
            <person name="Martinez-Vaz B."/>
            <person name="Tiffin P."/>
            <person name="Young N.D."/>
            <person name="Sadowsky M.J."/>
        </authorList>
    </citation>
    <scope>NUCLEOTIDE SEQUENCE [LARGE SCALE GENOMIC DNA]</scope>
    <source>
        <strain evidence="1 2">N6B1</strain>
    </source>
</reference>